<evidence type="ECO:0000313" key="3">
    <source>
        <dbReference type="Proteomes" id="UP000287651"/>
    </source>
</evidence>
<proteinExistence type="predicted"/>
<accession>A0A426X359</accession>
<sequence length="127" mass="14529">MISLSDSIYQENRRLASILGEKRREIRVYEGADDESPPLKRRCGSYRLLHGGYEGQSFATGERKLPLDEVQRERGRERENRIQPEKKTRAIGRSKKRTEAGSQTRNRSLRFVLEAAPAGITTLLSKV</sequence>
<dbReference type="EMBL" id="AMZH03027954">
    <property type="protein sequence ID" value="RRT33913.1"/>
    <property type="molecule type" value="Genomic_DNA"/>
</dbReference>
<protein>
    <submittedName>
        <fullName evidence="2">Uncharacterized protein</fullName>
    </submittedName>
</protein>
<comment type="caution">
    <text evidence="2">The sequence shown here is derived from an EMBL/GenBank/DDBJ whole genome shotgun (WGS) entry which is preliminary data.</text>
</comment>
<dbReference type="Proteomes" id="UP000287651">
    <property type="component" value="Unassembled WGS sequence"/>
</dbReference>
<reference evidence="2 3" key="1">
    <citation type="journal article" date="2014" name="Agronomy (Basel)">
        <title>A Draft Genome Sequence for Ensete ventricosum, the Drought-Tolerant Tree Against Hunger.</title>
        <authorList>
            <person name="Harrison J."/>
            <person name="Moore K.A."/>
            <person name="Paszkiewicz K."/>
            <person name="Jones T."/>
            <person name="Grant M."/>
            <person name="Ambacheew D."/>
            <person name="Muzemil S."/>
            <person name="Studholme D.J."/>
        </authorList>
    </citation>
    <scope>NUCLEOTIDE SEQUENCE [LARGE SCALE GENOMIC DNA]</scope>
</reference>
<name>A0A426X359_ENSVE</name>
<feature type="region of interest" description="Disordered" evidence="1">
    <location>
        <begin position="70"/>
        <end position="105"/>
    </location>
</feature>
<evidence type="ECO:0000313" key="2">
    <source>
        <dbReference type="EMBL" id="RRT33913.1"/>
    </source>
</evidence>
<organism evidence="2 3">
    <name type="scientific">Ensete ventricosum</name>
    <name type="common">Abyssinian banana</name>
    <name type="synonym">Musa ensete</name>
    <dbReference type="NCBI Taxonomy" id="4639"/>
    <lineage>
        <taxon>Eukaryota</taxon>
        <taxon>Viridiplantae</taxon>
        <taxon>Streptophyta</taxon>
        <taxon>Embryophyta</taxon>
        <taxon>Tracheophyta</taxon>
        <taxon>Spermatophyta</taxon>
        <taxon>Magnoliopsida</taxon>
        <taxon>Liliopsida</taxon>
        <taxon>Zingiberales</taxon>
        <taxon>Musaceae</taxon>
        <taxon>Ensete</taxon>
    </lineage>
</organism>
<feature type="compositionally biased region" description="Basic and acidic residues" evidence="1">
    <location>
        <begin position="70"/>
        <end position="88"/>
    </location>
</feature>
<evidence type="ECO:0000256" key="1">
    <source>
        <dbReference type="SAM" id="MobiDB-lite"/>
    </source>
</evidence>
<dbReference type="AlphaFoldDB" id="A0A426X359"/>
<gene>
    <name evidence="2" type="ORF">B296_00052521</name>
</gene>